<feature type="domain" description="MacB-like periplasmic core" evidence="9">
    <location>
        <begin position="17"/>
        <end position="236"/>
    </location>
</feature>
<evidence type="ECO:0000256" key="7">
    <source>
        <dbReference type="SAM" id="Phobius"/>
    </source>
</evidence>
<evidence type="ECO:0000256" key="2">
    <source>
        <dbReference type="ARBA" id="ARBA00005236"/>
    </source>
</evidence>
<accession>A0A1T2L4Y0</accession>
<dbReference type="PANTHER" id="PTHR30489">
    <property type="entry name" value="LIPOPROTEIN-RELEASING SYSTEM TRANSMEMBRANE PROTEIN LOLE"/>
    <property type="match status" value="1"/>
</dbReference>
<sequence>MLFRLAWRNIWRHTRRTWLTIAAIAFAATLLIFSITIQLGAYDAMIENTLRLYTGHVQLQREGYQDRPRLRTDITNATEIATRIRSETGWDSVAVRAMGFALIASEQRSFGAQVVGVESHHEVMVSTLPGLIKQGRYINAHGYEAVIGAALARNLKVQIGGELTLLGSARDGSVAATVLEVVGIFESGSQEFDRALLQIPLATFQEVFVMPDAAHAIVVRAPSDTETQAYKQQLQQFVGSDERLVALDWESIIPGLRQIIQADMMEGWFIYAVLILVVTFSILNTFLMAVLERTREFGILLSLGMTPLRLGSLVMLESLLLVVVGLLLGLLLGGSIALYYDLNGFSYPGMEEIGAEFNIPGEIYPQISLLALLLGPAGILIFTLLAALYPAMRIRKLQPVEAMNAV</sequence>
<feature type="transmembrane region" description="Helical" evidence="7">
    <location>
        <begin position="312"/>
        <end position="340"/>
    </location>
</feature>
<evidence type="ECO:0008006" key="12">
    <source>
        <dbReference type="Google" id="ProtNLM"/>
    </source>
</evidence>
<comment type="similarity">
    <text evidence="2">Belongs to the ABC-4 integral membrane protein family. LolC/E subfamily.</text>
</comment>
<feature type="transmembrane region" description="Helical" evidence="7">
    <location>
        <begin position="367"/>
        <end position="389"/>
    </location>
</feature>
<proteinExistence type="inferred from homology"/>
<evidence type="ECO:0000256" key="3">
    <source>
        <dbReference type="ARBA" id="ARBA00022475"/>
    </source>
</evidence>
<dbReference type="AlphaFoldDB" id="A0A1T2L4Y0"/>
<dbReference type="GO" id="GO:0098797">
    <property type="term" value="C:plasma membrane protein complex"/>
    <property type="evidence" value="ECO:0007669"/>
    <property type="project" value="TreeGrafter"/>
</dbReference>
<dbReference type="OrthoDB" id="9784014at2"/>
<gene>
    <name evidence="10" type="ORF">BOW53_09430</name>
</gene>
<evidence type="ECO:0000259" key="8">
    <source>
        <dbReference type="Pfam" id="PF02687"/>
    </source>
</evidence>
<dbReference type="Proteomes" id="UP000191110">
    <property type="component" value="Unassembled WGS sequence"/>
</dbReference>
<evidence type="ECO:0000256" key="1">
    <source>
        <dbReference type="ARBA" id="ARBA00004651"/>
    </source>
</evidence>
<dbReference type="PANTHER" id="PTHR30489:SF0">
    <property type="entry name" value="LIPOPROTEIN-RELEASING SYSTEM TRANSMEMBRANE PROTEIN LOLE"/>
    <property type="match status" value="1"/>
</dbReference>
<feature type="domain" description="ABC3 transporter permease C-terminal" evidence="8">
    <location>
        <begin position="269"/>
        <end position="399"/>
    </location>
</feature>
<evidence type="ECO:0000256" key="5">
    <source>
        <dbReference type="ARBA" id="ARBA00022989"/>
    </source>
</evidence>
<dbReference type="Pfam" id="PF02687">
    <property type="entry name" value="FtsX"/>
    <property type="match status" value="1"/>
</dbReference>
<dbReference type="GO" id="GO:0044874">
    <property type="term" value="P:lipoprotein localization to outer membrane"/>
    <property type="evidence" value="ECO:0007669"/>
    <property type="project" value="TreeGrafter"/>
</dbReference>
<dbReference type="InterPro" id="IPR051447">
    <property type="entry name" value="Lipoprotein-release_system"/>
</dbReference>
<protein>
    <recommendedName>
        <fullName evidence="12">ABC transporter permease</fullName>
    </recommendedName>
</protein>
<organism evidence="10 11">
    <name type="scientific">Solemya pervernicosa gill symbiont</name>
    <dbReference type="NCBI Taxonomy" id="642797"/>
    <lineage>
        <taxon>Bacteria</taxon>
        <taxon>Pseudomonadati</taxon>
        <taxon>Pseudomonadota</taxon>
        <taxon>Gammaproteobacteria</taxon>
        <taxon>sulfur-oxidizing symbionts</taxon>
    </lineage>
</organism>
<keyword evidence="11" id="KW-1185">Reference proteome</keyword>
<keyword evidence="5 7" id="KW-1133">Transmembrane helix</keyword>
<keyword evidence="3" id="KW-1003">Cell membrane</keyword>
<dbReference type="RefSeq" id="WP_078483832.1">
    <property type="nucleotide sequence ID" value="NZ_MPRL01000036.1"/>
</dbReference>
<evidence type="ECO:0000313" key="10">
    <source>
        <dbReference type="EMBL" id="OOZ39986.1"/>
    </source>
</evidence>
<dbReference type="Pfam" id="PF12704">
    <property type="entry name" value="MacB_PCD"/>
    <property type="match status" value="1"/>
</dbReference>
<evidence type="ECO:0000256" key="6">
    <source>
        <dbReference type="ARBA" id="ARBA00023136"/>
    </source>
</evidence>
<dbReference type="InterPro" id="IPR003838">
    <property type="entry name" value="ABC3_permease_C"/>
</dbReference>
<reference evidence="10 11" key="1">
    <citation type="submission" date="2016-11" db="EMBL/GenBank/DDBJ databases">
        <title>Mixed transmission modes and dynamic genome evolution in an obligate animal-bacterial symbiosis.</title>
        <authorList>
            <person name="Russell S.L."/>
            <person name="Corbett-Detig R.B."/>
            <person name="Cavanaugh C.M."/>
        </authorList>
    </citation>
    <scope>NUCLEOTIDE SEQUENCE [LARGE SCALE GENOMIC DNA]</scope>
    <source>
        <strain evidence="10">Sveles-Q1</strain>
    </source>
</reference>
<name>A0A1T2L4Y0_9GAMM</name>
<keyword evidence="6 7" id="KW-0472">Membrane</keyword>
<evidence type="ECO:0000256" key="4">
    <source>
        <dbReference type="ARBA" id="ARBA00022692"/>
    </source>
</evidence>
<comment type="caution">
    <text evidence="10">The sequence shown here is derived from an EMBL/GenBank/DDBJ whole genome shotgun (WGS) entry which is preliminary data.</text>
</comment>
<feature type="transmembrane region" description="Helical" evidence="7">
    <location>
        <begin position="268"/>
        <end position="291"/>
    </location>
</feature>
<keyword evidence="4 7" id="KW-0812">Transmembrane</keyword>
<evidence type="ECO:0000313" key="11">
    <source>
        <dbReference type="Proteomes" id="UP000191110"/>
    </source>
</evidence>
<evidence type="ECO:0000259" key="9">
    <source>
        <dbReference type="Pfam" id="PF12704"/>
    </source>
</evidence>
<feature type="transmembrane region" description="Helical" evidence="7">
    <location>
        <begin position="21"/>
        <end position="42"/>
    </location>
</feature>
<dbReference type="EMBL" id="MPRL01000036">
    <property type="protein sequence ID" value="OOZ39986.1"/>
    <property type="molecule type" value="Genomic_DNA"/>
</dbReference>
<dbReference type="InterPro" id="IPR025857">
    <property type="entry name" value="MacB_PCD"/>
</dbReference>
<comment type="subcellular location">
    <subcellularLocation>
        <location evidence="1">Cell membrane</location>
        <topology evidence="1">Multi-pass membrane protein</topology>
    </subcellularLocation>
</comment>